<feature type="active site" description="Schiff-base intermediate with substrate" evidence="12 14">
    <location>
        <position position="171"/>
    </location>
</feature>
<protein>
    <recommendedName>
        <fullName evidence="4 12">4-hydroxy-tetrahydrodipicolinate synthase</fullName>
        <shortName evidence="12">HTPA synthase</shortName>
        <ecNumber evidence="4 12">4.3.3.7</ecNumber>
    </recommendedName>
</protein>
<dbReference type="CDD" id="cd00950">
    <property type="entry name" value="DHDPS"/>
    <property type="match status" value="1"/>
</dbReference>
<dbReference type="EMBL" id="VFQC01000001">
    <property type="protein sequence ID" value="TQN31014.1"/>
    <property type="molecule type" value="Genomic_DNA"/>
</dbReference>
<dbReference type="GO" id="GO:0009089">
    <property type="term" value="P:lysine biosynthetic process via diaminopimelate"/>
    <property type="evidence" value="ECO:0007669"/>
    <property type="project" value="UniProtKB-UniRule"/>
</dbReference>
<comment type="caution">
    <text evidence="16">The sequence shown here is derived from an EMBL/GenBank/DDBJ whole genome shotgun (WGS) entry which is preliminary data.</text>
</comment>
<evidence type="ECO:0000256" key="9">
    <source>
        <dbReference type="ARBA" id="ARBA00023239"/>
    </source>
</evidence>
<keyword evidence="9 12" id="KW-0456">Lyase</keyword>
<evidence type="ECO:0000256" key="2">
    <source>
        <dbReference type="ARBA" id="ARBA00005120"/>
    </source>
</evidence>
<dbReference type="Proteomes" id="UP000317422">
    <property type="component" value="Unassembled WGS sequence"/>
</dbReference>
<comment type="catalytic activity">
    <reaction evidence="11 12">
        <text>L-aspartate 4-semialdehyde + pyruvate = (2S,4S)-4-hydroxy-2,3,4,5-tetrahydrodipicolinate + H2O + H(+)</text>
        <dbReference type="Rhea" id="RHEA:34171"/>
        <dbReference type="ChEBI" id="CHEBI:15361"/>
        <dbReference type="ChEBI" id="CHEBI:15377"/>
        <dbReference type="ChEBI" id="CHEBI:15378"/>
        <dbReference type="ChEBI" id="CHEBI:67139"/>
        <dbReference type="ChEBI" id="CHEBI:537519"/>
        <dbReference type="EC" id="4.3.3.7"/>
    </reaction>
</comment>
<evidence type="ECO:0000256" key="15">
    <source>
        <dbReference type="PIRSR" id="PIRSR001365-2"/>
    </source>
</evidence>
<keyword evidence="6 12" id="KW-0028">Amino-acid biosynthesis</keyword>
<dbReference type="RefSeq" id="WP_141922291.1">
    <property type="nucleotide sequence ID" value="NZ_VFQC01000001.1"/>
</dbReference>
<dbReference type="PROSITE" id="PS00665">
    <property type="entry name" value="DHDPS_1"/>
    <property type="match status" value="1"/>
</dbReference>
<dbReference type="Gene3D" id="3.20.20.70">
    <property type="entry name" value="Aldolase class I"/>
    <property type="match status" value="1"/>
</dbReference>
<keyword evidence="8 12" id="KW-0457">Lysine biosynthesis</keyword>
<dbReference type="Pfam" id="PF00701">
    <property type="entry name" value="DHDPS"/>
    <property type="match status" value="1"/>
</dbReference>
<keyword evidence="17" id="KW-1185">Reference proteome</keyword>
<feature type="binding site" evidence="12 15">
    <location>
        <position position="211"/>
    </location>
    <ligand>
        <name>pyruvate</name>
        <dbReference type="ChEBI" id="CHEBI:15361"/>
    </ligand>
</feature>
<feature type="binding site" evidence="12 15">
    <location>
        <position position="55"/>
    </location>
    <ligand>
        <name>pyruvate</name>
        <dbReference type="ChEBI" id="CHEBI:15361"/>
    </ligand>
</feature>
<evidence type="ECO:0000256" key="12">
    <source>
        <dbReference type="HAMAP-Rule" id="MF_00418"/>
    </source>
</evidence>
<evidence type="ECO:0000313" key="16">
    <source>
        <dbReference type="EMBL" id="TQN31014.1"/>
    </source>
</evidence>
<dbReference type="PANTHER" id="PTHR12128:SF66">
    <property type="entry name" value="4-HYDROXY-2-OXOGLUTARATE ALDOLASE, MITOCHONDRIAL"/>
    <property type="match status" value="1"/>
</dbReference>
<evidence type="ECO:0000256" key="8">
    <source>
        <dbReference type="ARBA" id="ARBA00023154"/>
    </source>
</evidence>
<dbReference type="InterPro" id="IPR013785">
    <property type="entry name" value="Aldolase_TIM"/>
</dbReference>
<comment type="pathway">
    <text evidence="2 12">Amino-acid biosynthesis; L-lysine biosynthesis via DAP pathway; (S)-tetrahydrodipicolinate from L-aspartate: step 3/4.</text>
</comment>
<evidence type="ECO:0000256" key="7">
    <source>
        <dbReference type="ARBA" id="ARBA00022915"/>
    </source>
</evidence>
<comment type="subunit">
    <text evidence="12">Homotetramer; dimer of dimers.</text>
</comment>
<comment type="similarity">
    <text evidence="3 12 13">Belongs to the DapA family.</text>
</comment>
<dbReference type="EC" id="4.3.3.7" evidence="4 12"/>
<sequence length="325" mass="34142">MVGSTTSNAPFGRMLTAMVTPMDENGDVDYDGAARLATYLVDEQRNDGLIVSGTTGESPTTSDAEKDQLLRTVLDAVGDRATVIAGVGTNDTRHSTELARAAERAGAHALLAVTPYYSKPPQEGLLRHFTMIADATELPIMLYDIPGRTGVPIASETLVRLAEHPRIIANKDAKDDLGASSWVMERTDLAYYCGTDMLNLPLLSVGAAGFVSVVGHIVGGDLHDMIDAYEAGDVARALAIHRRLTPVYTGIFRTQGVITVKAVLNMFGLPGGVVRTPLADASGELQALLREDLAAAGVKGPIGLAPHQAVPASAVGVERLTEGSA</sequence>
<evidence type="ECO:0000256" key="4">
    <source>
        <dbReference type="ARBA" id="ARBA00012086"/>
    </source>
</evidence>
<dbReference type="PANTHER" id="PTHR12128">
    <property type="entry name" value="DIHYDRODIPICOLINATE SYNTHASE"/>
    <property type="match status" value="1"/>
</dbReference>
<dbReference type="PIRSF" id="PIRSF001365">
    <property type="entry name" value="DHDPS"/>
    <property type="match status" value="1"/>
</dbReference>
<evidence type="ECO:0000313" key="17">
    <source>
        <dbReference type="Proteomes" id="UP000317422"/>
    </source>
</evidence>
<evidence type="ECO:0000256" key="3">
    <source>
        <dbReference type="ARBA" id="ARBA00007592"/>
    </source>
</evidence>
<dbReference type="InterPro" id="IPR005263">
    <property type="entry name" value="DapA"/>
</dbReference>
<evidence type="ECO:0000256" key="11">
    <source>
        <dbReference type="ARBA" id="ARBA00047836"/>
    </source>
</evidence>
<dbReference type="AlphaFoldDB" id="A0A543NGU5"/>
<dbReference type="InterPro" id="IPR020625">
    <property type="entry name" value="Schiff_base-form_aldolases_AS"/>
</dbReference>
<dbReference type="PROSITE" id="PS00666">
    <property type="entry name" value="DHDPS_2"/>
    <property type="match status" value="1"/>
</dbReference>
<evidence type="ECO:0000256" key="10">
    <source>
        <dbReference type="ARBA" id="ARBA00023270"/>
    </source>
</evidence>
<dbReference type="UniPathway" id="UPA00034">
    <property type="reaction ID" value="UER00017"/>
</dbReference>
<comment type="subcellular location">
    <subcellularLocation>
        <location evidence="12">Cytoplasm</location>
    </subcellularLocation>
</comment>
<gene>
    <name evidence="12" type="primary">dapA</name>
    <name evidence="16" type="ORF">FHX37_0903</name>
</gene>
<evidence type="ECO:0000256" key="1">
    <source>
        <dbReference type="ARBA" id="ARBA00003294"/>
    </source>
</evidence>
<evidence type="ECO:0000256" key="5">
    <source>
        <dbReference type="ARBA" id="ARBA00022490"/>
    </source>
</evidence>
<proteinExistence type="inferred from homology"/>
<dbReference type="NCBIfam" id="TIGR00674">
    <property type="entry name" value="dapA"/>
    <property type="match status" value="1"/>
</dbReference>
<feature type="site" description="Part of a proton relay during catalysis" evidence="12">
    <location>
        <position position="117"/>
    </location>
</feature>
<dbReference type="GO" id="GO:0008840">
    <property type="term" value="F:4-hydroxy-tetrahydrodipicolinate synthase activity"/>
    <property type="evidence" value="ECO:0007669"/>
    <property type="project" value="UniProtKB-UniRule"/>
</dbReference>
<keyword evidence="10 12" id="KW-0704">Schiff base</keyword>
<evidence type="ECO:0000256" key="6">
    <source>
        <dbReference type="ARBA" id="ARBA00022605"/>
    </source>
</evidence>
<comment type="function">
    <text evidence="1 12">Catalyzes the condensation of (S)-aspartate-beta-semialdehyde [(S)-ASA] and pyruvate to 4-hydroxy-tetrahydrodipicolinate (HTPA).</text>
</comment>
<dbReference type="InterPro" id="IPR002220">
    <property type="entry name" value="DapA-like"/>
</dbReference>
<evidence type="ECO:0000256" key="14">
    <source>
        <dbReference type="PIRSR" id="PIRSR001365-1"/>
    </source>
</evidence>
<keyword evidence="7 12" id="KW-0220">Diaminopimelate biosynthesis</keyword>
<feature type="active site" description="Proton donor/acceptor" evidence="12 14">
    <location>
        <position position="143"/>
    </location>
</feature>
<comment type="caution">
    <text evidence="12">Was originally thought to be a dihydrodipicolinate synthase (DHDPS), catalyzing the condensation of (S)-aspartate-beta-semialdehyde [(S)-ASA] and pyruvate to dihydrodipicolinate (DHDP). However, it was shown in E.coli that the product of the enzymatic reaction is not dihydrodipicolinate but in fact (4S)-4-hydroxy-2,3,4,5-tetrahydro-(2S)-dipicolinic acid (HTPA), and that the consecutive dehydration reaction leading to DHDP is not spontaneous but catalyzed by DapB.</text>
</comment>
<accession>A0A543NGU5</accession>
<dbReference type="SUPFAM" id="SSF51569">
    <property type="entry name" value="Aldolase"/>
    <property type="match status" value="1"/>
</dbReference>
<evidence type="ECO:0000256" key="13">
    <source>
        <dbReference type="PIRNR" id="PIRNR001365"/>
    </source>
</evidence>
<dbReference type="OrthoDB" id="9782828at2"/>
<dbReference type="GO" id="GO:0005829">
    <property type="term" value="C:cytosol"/>
    <property type="evidence" value="ECO:0007669"/>
    <property type="project" value="TreeGrafter"/>
</dbReference>
<dbReference type="InterPro" id="IPR020624">
    <property type="entry name" value="Schiff_base-form_aldolases_CS"/>
</dbReference>
<reference evidence="16 17" key="1">
    <citation type="submission" date="2019-06" db="EMBL/GenBank/DDBJ databases">
        <title>Sequencing the genomes of 1000 actinobacteria strains.</title>
        <authorList>
            <person name="Klenk H.-P."/>
        </authorList>
    </citation>
    <scope>NUCLEOTIDE SEQUENCE [LARGE SCALE GENOMIC DNA]</scope>
    <source>
        <strain evidence="16 17">DSM 45015</strain>
    </source>
</reference>
<dbReference type="PRINTS" id="PR00146">
    <property type="entry name" value="DHPICSNTHASE"/>
</dbReference>
<dbReference type="SMART" id="SM01130">
    <property type="entry name" value="DHDPS"/>
    <property type="match status" value="1"/>
</dbReference>
<feature type="site" description="Part of a proton relay during catalysis" evidence="12">
    <location>
        <position position="54"/>
    </location>
</feature>
<dbReference type="GO" id="GO:0019877">
    <property type="term" value="P:diaminopimelate biosynthetic process"/>
    <property type="evidence" value="ECO:0007669"/>
    <property type="project" value="UniProtKB-UniRule"/>
</dbReference>
<keyword evidence="5 12" id="KW-0963">Cytoplasm</keyword>
<organism evidence="16 17">
    <name type="scientific">Haloactinospora alba</name>
    <dbReference type="NCBI Taxonomy" id="405555"/>
    <lineage>
        <taxon>Bacteria</taxon>
        <taxon>Bacillati</taxon>
        <taxon>Actinomycetota</taxon>
        <taxon>Actinomycetes</taxon>
        <taxon>Streptosporangiales</taxon>
        <taxon>Nocardiopsidaceae</taxon>
        <taxon>Haloactinospora</taxon>
    </lineage>
</organism>
<name>A0A543NGU5_9ACTN</name>
<dbReference type="HAMAP" id="MF_00418">
    <property type="entry name" value="DapA"/>
    <property type="match status" value="1"/>
</dbReference>